<dbReference type="EMBL" id="CAJHIA010000030">
    <property type="protein sequence ID" value="CAD6448438.1"/>
    <property type="molecule type" value="Genomic_DNA"/>
</dbReference>
<sequence>MRLRDRSGILKFSSAPVSLPWYVVLLPFPISYSLFPRRNSICSSQHQFVWIPYILNPIIN</sequence>
<organism evidence="1 2">
    <name type="scientific">Sclerotinia trifoliorum</name>
    <dbReference type="NCBI Taxonomy" id="28548"/>
    <lineage>
        <taxon>Eukaryota</taxon>
        <taxon>Fungi</taxon>
        <taxon>Dikarya</taxon>
        <taxon>Ascomycota</taxon>
        <taxon>Pezizomycotina</taxon>
        <taxon>Leotiomycetes</taxon>
        <taxon>Helotiales</taxon>
        <taxon>Sclerotiniaceae</taxon>
        <taxon>Sclerotinia</taxon>
    </lineage>
</organism>
<evidence type="ECO:0000313" key="1">
    <source>
        <dbReference type="EMBL" id="CAD6448438.1"/>
    </source>
</evidence>
<comment type="caution">
    <text evidence="1">The sequence shown here is derived from an EMBL/GenBank/DDBJ whole genome shotgun (WGS) entry which is preliminary data.</text>
</comment>
<keyword evidence="2" id="KW-1185">Reference proteome</keyword>
<reference evidence="1" key="1">
    <citation type="submission" date="2020-10" db="EMBL/GenBank/DDBJ databases">
        <authorList>
            <person name="Kusch S."/>
        </authorList>
    </citation>
    <scope>NUCLEOTIDE SEQUENCE</scope>
    <source>
        <strain evidence="1">SwB9</strain>
    </source>
</reference>
<protein>
    <submittedName>
        <fullName evidence="1">A9161de0-52bf-4a44-8092-87297326325c-CDS</fullName>
    </submittedName>
</protein>
<dbReference type="Proteomes" id="UP000624404">
    <property type="component" value="Unassembled WGS sequence"/>
</dbReference>
<accession>A0A8H2W0Z3</accession>
<dbReference type="AlphaFoldDB" id="A0A8H2W0Z3"/>
<name>A0A8H2W0Z3_9HELO</name>
<gene>
    <name evidence="1" type="ORF">SCLTRI_LOCUS8230</name>
</gene>
<evidence type="ECO:0000313" key="2">
    <source>
        <dbReference type="Proteomes" id="UP000624404"/>
    </source>
</evidence>
<proteinExistence type="predicted"/>